<feature type="transmembrane region" description="Helical" evidence="1">
    <location>
        <begin position="96"/>
        <end position="114"/>
    </location>
</feature>
<evidence type="ECO:0000313" key="2">
    <source>
        <dbReference type="EMBL" id="PHH74120.1"/>
    </source>
</evidence>
<keyword evidence="1" id="KW-0472">Membrane</keyword>
<name>A0A2C5Z2V4_9HYPO</name>
<feature type="transmembrane region" description="Helical" evidence="1">
    <location>
        <begin position="151"/>
        <end position="172"/>
    </location>
</feature>
<reference evidence="2 3" key="1">
    <citation type="submission" date="2017-06" db="EMBL/GenBank/DDBJ databases">
        <title>Ant-infecting Ophiocordyceps genomes reveal a high diversity of potential behavioral manipulation genes and a possible major role for enterotoxins.</title>
        <authorList>
            <person name="De Bekker C."/>
            <person name="Evans H.C."/>
            <person name="Brachmann A."/>
            <person name="Hughes D.P."/>
        </authorList>
    </citation>
    <scope>NUCLEOTIDE SEQUENCE [LARGE SCALE GENOMIC DNA]</scope>
    <source>
        <strain evidence="2 3">Map16</strain>
    </source>
</reference>
<sequence>MRALRRRIKTGDGGIDWNSVDETIGKELVSQRLHDPVPTWYEVPIKVRTERYIHFTSSMELGRSADQLIGLLKNDLESIASTTTDRGRVEPRAPKLLLVLVDFAIFAYVCYSFWTQPVTFSTVVAYSTVVIIKQTMLALKRYQTVKGARRLFTHMVSINILGILLVSTPVTVDRKVLAKDGNMVALTLAMVFATLFLAEPIAPALLTVTERGVAASSRVLM</sequence>
<feature type="transmembrane region" description="Helical" evidence="1">
    <location>
        <begin position="120"/>
        <end position="139"/>
    </location>
</feature>
<dbReference type="Proteomes" id="UP000226431">
    <property type="component" value="Unassembled WGS sequence"/>
</dbReference>
<gene>
    <name evidence="2" type="ORF">CDD80_3300</name>
</gene>
<dbReference type="AlphaFoldDB" id="A0A2C5Z2V4"/>
<feature type="transmembrane region" description="Helical" evidence="1">
    <location>
        <begin position="184"/>
        <end position="208"/>
    </location>
</feature>
<evidence type="ECO:0000313" key="3">
    <source>
        <dbReference type="Proteomes" id="UP000226431"/>
    </source>
</evidence>
<protein>
    <submittedName>
        <fullName evidence="2">Uncharacterized protein</fullName>
    </submittedName>
</protein>
<organism evidence="2 3">
    <name type="scientific">Ophiocordyceps camponoti-rufipedis</name>
    <dbReference type="NCBI Taxonomy" id="2004952"/>
    <lineage>
        <taxon>Eukaryota</taxon>
        <taxon>Fungi</taxon>
        <taxon>Dikarya</taxon>
        <taxon>Ascomycota</taxon>
        <taxon>Pezizomycotina</taxon>
        <taxon>Sordariomycetes</taxon>
        <taxon>Hypocreomycetidae</taxon>
        <taxon>Hypocreales</taxon>
        <taxon>Ophiocordycipitaceae</taxon>
        <taxon>Ophiocordyceps</taxon>
    </lineage>
</organism>
<comment type="caution">
    <text evidence="2">The sequence shown here is derived from an EMBL/GenBank/DDBJ whole genome shotgun (WGS) entry which is preliminary data.</text>
</comment>
<evidence type="ECO:0000256" key="1">
    <source>
        <dbReference type="SAM" id="Phobius"/>
    </source>
</evidence>
<dbReference type="EMBL" id="NJES01000294">
    <property type="protein sequence ID" value="PHH74120.1"/>
    <property type="molecule type" value="Genomic_DNA"/>
</dbReference>
<proteinExistence type="predicted"/>
<dbReference type="OrthoDB" id="4957230at2759"/>
<keyword evidence="1" id="KW-1133">Transmembrane helix</keyword>
<keyword evidence="1" id="KW-0812">Transmembrane</keyword>
<accession>A0A2C5Z2V4</accession>
<keyword evidence="3" id="KW-1185">Reference proteome</keyword>